<dbReference type="InterPro" id="IPR039425">
    <property type="entry name" value="RNA_pol_sigma-70-like"/>
</dbReference>
<name>W4UTU5_9BACE</name>
<evidence type="ECO:0000259" key="6">
    <source>
        <dbReference type="Pfam" id="PF08281"/>
    </source>
</evidence>
<dbReference type="InterPro" id="IPR014327">
    <property type="entry name" value="RNA_pol_sigma70_bacteroid"/>
</dbReference>
<protein>
    <submittedName>
        <fullName evidence="7">RNA polymerase ECF-type sigma factor</fullName>
    </submittedName>
</protein>
<comment type="caution">
    <text evidence="7">The sequence shown here is derived from an EMBL/GenBank/DDBJ whole genome shotgun (WGS) entry which is preliminary data.</text>
</comment>
<dbReference type="STRING" id="1445607.JCM10512_3019"/>
<dbReference type="PANTHER" id="PTHR43133">
    <property type="entry name" value="RNA POLYMERASE ECF-TYPE SIGMA FACTO"/>
    <property type="match status" value="1"/>
</dbReference>
<evidence type="ECO:0000313" key="8">
    <source>
        <dbReference type="Proteomes" id="UP000019131"/>
    </source>
</evidence>
<dbReference type="Pfam" id="PF04542">
    <property type="entry name" value="Sigma70_r2"/>
    <property type="match status" value="1"/>
</dbReference>
<accession>W4UTU5</accession>
<dbReference type="Proteomes" id="UP000019131">
    <property type="component" value="Unassembled WGS sequence"/>
</dbReference>
<dbReference type="InterPro" id="IPR013325">
    <property type="entry name" value="RNA_pol_sigma_r2"/>
</dbReference>
<dbReference type="InterPro" id="IPR007627">
    <property type="entry name" value="RNA_pol_sigma70_r2"/>
</dbReference>
<feature type="domain" description="RNA polymerase sigma factor 70 region 4 type 2" evidence="6">
    <location>
        <begin position="127"/>
        <end position="179"/>
    </location>
</feature>
<dbReference type="OrthoDB" id="1119198at2"/>
<dbReference type="EMBL" id="BAIV01000018">
    <property type="protein sequence ID" value="GAE84660.1"/>
    <property type="molecule type" value="Genomic_DNA"/>
</dbReference>
<evidence type="ECO:0000256" key="4">
    <source>
        <dbReference type="ARBA" id="ARBA00023163"/>
    </source>
</evidence>
<dbReference type="CDD" id="cd06171">
    <property type="entry name" value="Sigma70_r4"/>
    <property type="match status" value="1"/>
</dbReference>
<sequence length="201" mass="23985">MPQSSKHMDINDNHFVITALKASDEKVFEAVYRHYFRSLCGFCSQYVSEQEEIEEIVQDTLVWLWENRSSLVEELTLKTLLFTIVKNKALNRISHFEVRRRVYQIISEKYEREFSNPNFYLENELLQLYEEALAKLPKEFREAYEMNRTQRLTHKEIASKLNVSPQTINYRIGQALKLLRIALKDYLPLFVFCFGPTFLKQ</sequence>
<dbReference type="AlphaFoldDB" id="W4UTU5"/>
<dbReference type="NCBIfam" id="TIGR02985">
    <property type="entry name" value="Sig70_bacteroi1"/>
    <property type="match status" value="1"/>
</dbReference>
<dbReference type="GO" id="GO:0006352">
    <property type="term" value="P:DNA-templated transcription initiation"/>
    <property type="evidence" value="ECO:0007669"/>
    <property type="project" value="InterPro"/>
</dbReference>
<keyword evidence="4" id="KW-0804">Transcription</keyword>
<comment type="similarity">
    <text evidence="1">Belongs to the sigma-70 factor family. ECF subfamily.</text>
</comment>
<dbReference type="Gene3D" id="1.10.1740.10">
    <property type="match status" value="1"/>
</dbReference>
<dbReference type="SUPFAM" id="SSF88659">
    <property type="entry name" value="Sigma3 and sigma4 domains of RNA polymerase sigma factors"/>
    <property type="match status" value="1"/>
</dbReference>
<feature type="domain" description="RNA polymerase sigma-70 region 2" evidence="5">
    <location>
        <begin position="32"/>
        <end position="93"/>
    </location>
</feature>
<keyword evidence="2" id="KW-0805">Transcription regulation</keyword>
<dbReference type="InterPro" id="IPR036388">
    <property type="entry name" value="WH-like_DNA-bd_sf"/>
</dbReference>
<dbReference type="InterPro" id="IPR013324">
    <property type="entry name" value="RNA_pol_sigma_r3/r4-like"/>
</dbReference>
<gene>
    <name evidence="7" type="ORF">JCM10512_3019</name>
</gene>
<dbReference type="Pfam" id="PF08281">
    <property type="entry name" value="Sigma70_r4_2"/>
    <property type="match status" value="1"/>
</dbReference>
<dbReference type="InterPro" id="IPR013249">
    <property type="entry name" value="RNA_pol_sigma70_r4_t2"/>
</dbReference>
<dbReference type="GO" id="GO:0003677">
    <property type="term" value="F:DNA binding"/>
    <property type="evidence" value="ECO:0007669"/>
    <property type="project" value="InterPro"/>
</dbReference>
<dbReference type="InterPro" id="IPR014284">
    <property type="entry name" value="RNA_pol_sigma-70_dom"/>
</dbReference>
<dbReference type="PANTHER" id="PTHR43133:SF46">
    <property type="entry name" value="RNA POLYMERASE SIGMA-70 FACTOR ECF SUBFAMILY"/>
    <property type="match status" value="1"/>
</dbReference>
<dbReference type="NCBIfam" id="TIGR02937">
    <property type="entry name" value="sigma70-ECF"/>
    <property type="match status" value="1"/>
</dbReference>
<dbReference type="RefSeq" id="WP_044163376.1">
    <property type="nucleotide sequence ID" value="NZ_BAIV01000018.1"/>
</dbReference>
<proteinExistence type="inferred from homology"/>
<dbReference type="Gene3D" id="1.10.10.10">
    <property type="entry name" value="Winged helix-like DNA-binding domain superfamily/Winged helix DNA-binding domain"/>
    <property type="match status" value="1"/>
</dbReference>
<keyword evidence="3" id="KW-0731">Sigma factor</keyword>
<evidence type="ECO:0000256" key="2">
    <source>
        <dbReference type="ARBA" id="ARBA00023015"/>
    </source>
</evidence>
<evidence type="ECO:0000256" key="1">
    <source>
        <dbReference type="ARBA" id="ARBA00010641"/>
    </source>
</evidence>
<dbReference type="GO" id="GO:0016987">
    <property type="term" value="F:sigma factor activity"/>
    <property type="evidence" value="ECO:0007669"/>
    <property type="project" value="UniProtKB-KW"/>
</dbReference>
<organism evidence="7 8">
    <name type="scientific">Bacteroides reticulotermitis JCM 10512</name>
    <dbReference type="NCBI Taxonomy" id="1445607"/>
    <lineage>
        <taxon>Bacteria</taxon>
        <taxon>Pseudomonadati</taxon>
        <taxon>Bacteroidota</taxon>
        <taxon>Bacteroidia</taxon>
        <taxon>Bacteroidales</taxon>
        <taxon>Bacteroidaceae</taxon>
        <taxon>Bacteroides</taxon>
    </lineage>
</organism>
<evidence type="ECO:0000259" key="5">
    <source>
        <dbReference type="Pfam" id="PF04542"/>
    </source>
</evidence>
<dbReference type="SUPFAM" id="SSF88946">
    <property type="entry name" value="Sigma2 domain of RNA polymerase sigma factors"/>
    <property type="match status" value="1"/>
</dbReference>
<evidence type="ECO:0000256" key="3">
    <source>
        <dbReference type="ARBA" id="ARBA00023082"/>
    </source>
</evidence>
<evidence type="ECO:0000313" key="7">
    <source>
        <dbReference type="EMBL" id="GAE84660.1"/>
    </source>
</evidence>
<keyword evidence="8" id="KW-1185">Reference proteome</keyword>
<reference evidence="7 8" key="1">
    <citation type="journal article" date="2014" name="Genome Announc.">
        <title>Draft Genome Sequence of Bacteroides reticulotermitis Strain JCM 10512T, Isolated from the Gut of a Termite.</title>
        <authorList>
            <person name="Yuki M."/>
            <person name="Oshima K."/>
            <person name="Suda W."/>
            <person name="Sakamoto M."/>
            <person name="Iida T."/>
            <person name="Hattori M."/>
            <person name="Ohkuma M."/>
        </authorList>
    </citation>
    <scope>NUCLEOTIDE SEQUENCE [LARGE SCALE GENOMIC DNA]</scope>
    <source>
        <strain evidence="7 8">JCM 10512</strain>
    </source>
</reference>